<gene>
    <name evidence="3" type="ORF">NDI76_04785</name>
</gene>
<dbReference type="Proteomes" id="UP001257060">
    <property type="component" value="Unassembled WGS sequence"/>
</dbReference>
<dbReference type="EMBL" id="JAMQOP010000001">
    <property type="protein sequence ID" value="MDS0298050.1"/>
    <property type="molecule type" value="Genomic_DNA"/>
</dbReference>
<evidence type="ECO:0000256" key="2">
    <source>
        <dbReference type="SAM" id="Phobius"/>
    </source>
</evidence>
<name>A0ABU2GB73_9EURY</name>
<feature type="transmembrane region" description="Helical" evidence="2">
    <location>
        <begin position="60"/>
        <end position="82"/>
    </location>
</feature>
<protein>
    <submittedName>
        <fullName evidence="3">Uncharacterized protein</fullName>
    </submittedName>
</protein>
<evidence type="ECO:0000256" key="1">
    <source>
        <dbReference type="SAM" id="MobiDB-lite"/>
    </source>
</evidence>
<keyword evidence="4" id="KW-1185">Reference proteome</keyword>
<evidence type="ECO:0000313" key="3">
    <source>
        <dbReference type="EMBL" id="MDS0298050.1"/>
    </source>
</evidence>
<evidence type="ECO:0000313" key="4">
    <source>
        <dbReference type="Proteomes" id="UP001257060"/>
    </source>
</evidence>
<accession>A0ABU2GB73</accession>
<keyword evidence="2" id="KW-1133">Transmembrane helix</keyword>
<keyword evidence="2" id="KW-0472">Membrane</keyword>
<reference evidence="3 4" key="1">
    <citation type="submission" date="2022-06" db="EMBL/GenBank/DDBJ databases">
        <title>Halogeometricum sp. a new haloarchaeum isolate from saline soil.</title>
        <authorList>
            <person name="Strakova D."/>
            <person name="Galisteo C."/>
            <person name="Sanchez-Porro C."/>
            <person name="Ventosa A."/>
        </authorList>
    </citation>
    <scope>NUCLEOTIDE SEQUENCE [LARGE SCALE GENOMIC DNA]</scope>
    <source>
        <strain evidence="3 4">S1BR25-6</strain>
    </source>
</reference>
<proteinExistence type="predicted"/>
<sequence>MDADSGDDVWGAGEYKSKSEVEDDAPGSDESSLAALGYGGGEADEEEAATASGTALLTSVLFKVAVTLAVFAAAVLLLVLLWRFI</sequence>
<comment type="caution">
    <text evidence="3">The sequence shown here is derived from an EMBL/GenBank/DDBJ whole genome shotgun (WGS) entry which is preliminary data.</text>
</comment>
<keyword evidence="2" id="KW-0812">Transmembrane</keyword>
<dbReference type="RefSeq" id="WP_310922872.1">
    <property type="nucleotide sequence ID" value="NZ_JAMQOP010000001.1"/>
</dbReference>
<feature type="region of interest" description="Disordered" evidence="1">
    <location>
        <begin position="1"/>
        <end position="46"/>
    </location>
</feature>
<organism evidence="3 4">
    <name type="scientific">Halogeometricum salsisoli</name>
    <dbReference type="NCBI Taxonomy" id="2950536"/>
    <lineage>
        <taxon>Archaea</taxon>
        <taxon>Methanobacteriati</taxon>
        <taxon>Methanobacteriota</taxon>
        <taxon>Stenosarchaea group</taxon>
        <taxon>Halobacteria</taxon>
        <taxon>Halobacteriales</taxon>
        <taxon>Haloferacaceae</taxon>
        <taxon>Halogeometricum</taxon>
    </lineage>
</organism>